<evidence type="ECO:0000313" key="3">
    <source>
        <dbReference type="Proteomes" id="UP001519287"/>
    </source>
</evidence>
<evidence type="ECO:0008006" key="4">
    <source>
        <dbReference type="Google" id="ProtNLM"/>
    </source>
</evidence>
<organism evidence="2 3">
    <name type="scientific">Paenibacillus eucommiae</name>
    <dbReference type="NCBI Taxonomy" id="1355755"/>
    <lineage>
        <taxon>Bacteria</taxon>
        <taxon>Bacillati</taxon>
        <taxon>Bacillota</taxon>
        <taxon>Bacilli</taxon>
        <taxon>Bacillales</taxon>
        <taxon>Paenibacillaceae</taxon>
        <taxon>Paenibacillus</taxon>
    </lineage>
</organism>
<feature type="transmembrane region" description="Helical" evidence="1">
    <location>
        <begin position="39"/>
        <end position="57"/>
    </location>
</feature>
<keyword evidence="1" id="KW-0812">Transmembrane</keyword>
<dbReference type="EMBL" id="JAGGLB010000014">
    <property type="protein sequence ID" value="MBP1992569.1"/>
    <property type="molecule type" value="Genomic_DNA"/>
</dbReference>
<reference evidence="2 3" key="1">
    <citation type="submission" date="2021-03" db="EMBL/GenBank/DDBJ databases">
        <title>Genomic Encyclopedia of Type Strains, Phase IV (KMG-IV): sequencing the most valuable type-strain genomes for metagenomic binning, comparative biology and taxonomic classification.</title>
        <authorList>
            <person name="Goeker M."/>
        </authorList>
    </citation>
    <scope>NUCLEOTIDE SEQUENCE [LARGE SCALE GENOMIC DNA]</scope>
    <source>
        <strain evidence="2 3">DSM 26048</strain>
    </source>
</reference>
<name>A0ABS4IYB0_9BACL</name>
<dbReference type="RefSeq" id="WP_209973693.1">
    <property type="nucleotide sequence ID" value="NZ_JAGGLB010000014.1"/>
</dbReference>
<sequence>MKRWRVGTFSMGISLVMVGATLLISTWKGLPAFDILLGWWPIVFIMLGVEILLFIFFSKKEQPVLYYDMFSIMFVGVLCCFCVVFSLVTSSGVMNEIRYSLGSVEKTLDLPDIKEPISQEVKRIVIQANGQVPKIDKMTGRELHLFGSYRTSTYENLEPVVVNQQDVATIRTVGGTMYIAIKELSRRNGINDTYPFATMTLTLPEDIPFELRGADNREIQAAQ</sequence>
<keyword evidence="1" id="KW-1133">Transmembrane helix</keyword>
<keyword evidence="1" id="KW-0472">Membrane</keyword>
<evidence type="ECO:0000256" key="1">
    <source>
        <dbReference type="SAM" id="Phobius"/>
    </source>
</evidence>
<comment type="caution">
    <text evidence="2">The sequence shown here is derived from an EMBL/GenBank/DDBJ whole genome shotgun (WGS) entry which is preliminary data.</text>
</comment>
<feature type="transmembrane region" description="Helical" evidence="1">
    <location>
        <begin position="64"/>
        <end position="88"/>
    </location>
</feature>
<feature type="transmembrane region" description="Helical" evidence="1">
    <location>
        <begin position="7"/>
        <end position="27"/>
    </location>
</feature>
<proteinExistence type="predicted"/>
<gene>
    <name evidence="2" type="ORF">J2Z66_004178</name>
</gene>
<accession>A0ABS4IYB0</accession>
<evidence type="ECO:0000313" key="2">
    <source>
        <dbReference type="EMBL" id="MBP1992569.1"/>
    </source>
</evidence>
<dbReference type="Proteomes" id="UP001519287">
    <property type="component" value="Unassembled WGS sequence"/>
</dbReference>
<protein>
    <recommendedName>
        <fullName evidence="4">DUF5668 domain-containing protein</fullName>
    </recommendedName>
</protein>
<keyword evidence="3" id="KW-1185">Reference proteome</keyword>